<evidence type="ECO:0000256" key="4">
    <source>
        <dbReference type="ARBA" id="ARBA00022801"/>
    </source>
</evidence>
<keyword evidence="4 5" id="KW-0378">Hydrolase</keyword>
<name>A0A0G3I1E5_LIBAF</name>
<dbReference type="KEGG" id="lau:G293_00075"/>
<dbReference type="HAMAP" id="MF_00651">
    <property type="entry name" value="Nuclease_YqgF"/>
    <property type="match status" value="1"/>
</dbReference>
<proteinExistence type="inferred from homology"/>
<organism evidence="7 8">
    <name type="scientific">Candidatus Liberibacter africanus PTSAPSY</name>
    <dbReference type="NCBI Taxonomy" id="1277257"/>
    <lineage>
        <taxon>Bacteria</taxon>
        <taxon>Pseudomonadati</taxon>
        <taxon>Pseudomonadota</taxon>
        <taxon>Alphaproteobacteria</taxon>
        <taxon>Hyphomicrobiales</taxon>
        <taxon>Rhizobiaceae</taxon>
        <taxon>Liberibacter</taxon>
    </lineage>
</organism>
<dbReference type="RefSeq" id="WP_047263782.1">
    <property type="nucleotide sequence ID" value="NZ_CP004021.1"/>
</dbReference>
<dbReference type="NCBIfam" id="TIGR00250">
    <property type="entry name" value="RNAse_H_YqgF"/>
    <property type="match status" value="1"/>
</dbReference>
<dbReference type="GO" id="GO:0005829">
    <property type="term" value="C:cytosol"/>
    <property type="evidence" value="ECO:0007669"/>
    <property type="project" value="TreeGrafter"/>
</dbReference>
<dbReference type="InterPro" id="IPR005227">
    <property type="entry name" value="YqgF"/>
</dbReference>
<evidence type="ECO:0000313" key="7">
    <source>
        <dbReference type="EMBL" id="AKK19679.1"/>
    </source>
</evidence>
<dbReference type="STRING" id="1277257.G293_00075"/>
<dbReference type="Proteomes" id="UP000035503">
    <property type="component" value="Chromosome"/>
</dbReference>
<evidence type="ECO:0000313" key="8">
    <source>
        <dbReference type="Proteomes" id="UP000035503"/>
    </source>
</evidence>
<keyword evidence="3 5" id="KW-0540">Nuclease</keyword>
<keyword evidence="1 5" id="KW-0963">Cytoplasm</keyword>
<dbReference type="SUPFAM" id="SSF53098">
    <property type="entry name" value="Ribonuclease H-like"/>
    <property type="match status" value="1"/>
</dbReference>
<gene>
    <name evidence="7" type="ORF">G293_00075</name>
</gene>
<keyword evidence="2 5" id="KW-0690">Ribosome biogenesis</keyword>
<protein>
    <recommendedName>
        <fullName evidence="5">Putative pre-16S rRNA nuclease</fullName>
        <ecNumber evidence="5">3.1.-.-</ecNumber>
    </recommendedName>
</protein>
<keyword evidence="8" id="KW-1185">Reference proteome</keyword>
<evidence type="ECO:0000256" key="3">
    <source>
        <dbReference type="ARBA" id="ARBA00022722"/>
    </source>
</evidence>
<dbReference type="AlphaFoldDB" id="A0A0G3I1E5"/>
<reference evidence="7 8" key="1">
    <citation type="journal article" date="2015" name="Genome Announc.">
        <title>Complete Genome Sequence of 'Candidatus Liberibacter africanus,' a Bacterium Associated with Citrus Huanglongbing.</title>
        <authorList>
            <person name="Lin H."/>
            <person name="Pietersen G."/>
            <person name="Han C."/>
            <person name="Read D.A."/>
            <person name="Lou B."/>
            <person name="Gupta G."/>
            <person name="Civerolo E.L."/>
        </authorList>
    </citation>
    <scope>NUCLEOTIDE SEQUENCE [LARGE SCALE GENOMIC DNA]</scope>
    <source>
        <strain evidence="7 8">PTSAPSY</strain>
    </source>
</reference>
<dbReference type="InterPro" id="IPR037027">
    <property type="entry name" value="YqgF/RNaseH-like_dom_sf"/>
</dbReference>
<sequence length="165" mass="18690">MSILLIEDLVKSLKPNQPIASIDLGTKRIGIAISDPRRKFAYPRPFIMRRKITQTALELLSFVTTENIAAFIIGLPLNMNGSEGPRVHSTRAFVNNMIDKKICVPFVFWDERLTTVSAQQILADMEVSRKKRIQKVDSIAASLILQEVLDRIYFLELSQETSNSL</sequence>
<dbReference type="CDD" id="cd16964">
    <property type="entry name" value="YqgF"/>
    <property type="match status" value="1"/>
</dbReference>
<evidence type="ECO:0000256" key="5">
    <source>
        <dbReference type="HAMAP-Rule" id="MF_00651"/>
    </source>
</evidence>
<dbReference type="OrthoDB" id="9796140at2"/>
<evidence type="ECO:0000259" key="6">
    <source>
        <dbReference type="SMART" id="SM00732"/>
    </source>
</evidence>
<dbReference type="Gene3D" id="3.30.420.140">
    <property type="entry name" value="YqgF/RNase H-like domain"/>
    <property type="match status" value="1"/>
</dbReference>
<comment type="subcellular location">
    <subcellularLocation>
        <location evidence="5">Cytoplasm</location>
    </subcellularLocation>
</comment>
<accession>A0A0G3I1E5</accession>
<dbReference type="PATRIC" id="fig|1277257.4.peg.16"/>
<dbReference type="GO" id="GO:0016788">
    <property type="term" value="F:hydrolase activity, acting on ester bonds"/>
    <property type="evidence" value="ECO:0007669"/>
    <property type="project" value="UniProtKB-UniRule"/>
</dbReference>
<dbReference type="PANTHER" id="PTHR33317:SF4">
    <property type="entry name" value="POLYNUCLEOTIDYL TRANSFERASE, RIBONUCLEASE H-LIKE SUPERFAMILY PROTEIN"/>
    <property type="match status" value="1"/>
</dbReference>
<dbReference type="GO" id="GO:0000967">
    <property type="term" value="P:rRNA 5'-end processing"/>
    <property type="evidence" value="ECO:0007669"/>
    <property type="project" value="UniProtKB-UniRule"/>
</dbReference>
<dbReference type="EMBL" id="CP004021">
    <property type="protein sequence ID" value="AKK19679.1"/>
    <property type="molecule type" value="Genomic_DNA"/>
</dbReference>
<comment type="similarity">
    <text evidence="5">Belongs to the YqgF HJR family.</text>
</comment>
<evidence type="ECO:0000256" key="2">
    <source>
        <dbReference type="ARBA" id="ARBA00022517"/>
    </source>
</evidence>
<comment type="function">
    <text evidence="5">Could be a nuclease involved in processing of the 5'-end of pre-16S rRNA.</text>
</comment>
<feature type="domain" description="YqgF/RNase H-like" evidence="6">
    <location>
        <begin position="17"/>
        <end position="118"/>
    </location>
</feature>
<dbReference type="SMART" id="SM00732">
    <property type="entry name" value="YqgFc"/>
    <property type="match status" value="1"/>
</dbReference>
<evidence type="ECO:0000256" key="1">
    <source>
        <dbReference type="ARBA" id="ARBA00022490"/>
    </source>
</evidence>
<dbReference type="InterPro" id="IPR012337">
    <property type="entry name" value="RNaseH-like_sf"/>
</dbReference>
<dbReference type="Pfam" id="PF03652">
    <property type="entry name" value="RuvX"/>
    <property type="match status" value="1"/>
</dbReference>
<dbReference type="EC" id="3.1.-.-" evidence="5"/>
<dbReference type="GO" id="GO:0004518">
    <property type="term" value="F:nuclease activity"/>
    <property type="evidence" value="ECO:0007669"/>
    <property type="project" value="UniProtKB-KW"/>
</dbReference>
<dbReference type="InterPro" id="IPR006641">
    <property type="entry name" value="YqgF/RNaseH-like_dom"/>
</dbReference>
<dbReference type="PANTHER" id="PTHR33317">
    <property type="entry name" value="POLYNUCLEOTIDYL TRANSFERASE, RIBONUCLEASE H-LIKE SUPERFAMILY PROTEIN"/>
    <property type="match status" value="1"/>
</dbReference>